<organism>
    <name type="scientific">Branchiostoma floridae</name>
    <name type="common">Florida lancelet</name>
    <name type="synonym">Amphioxus</name>
    <dbReference type="NCBI Taxonomy" id="7739"/>
    <lineage>
        <taxon>Eukaryota</taxon>
        <taxon>Metazoa</taxon>
        <taxon>Chordata</taxon>
        <taxon>Cephalochordata</taxon>
        <taxon>Leptocardii</taxon>
        <taxon>Amphioxiformes</taxon>
        <taxon>Branchiostomatidae</taxon>
        <taxon>Branchiostoma</taxon>
    </lineage>
</organism>
<dbReference type="SUPFAM" id="SSF52540">
    <property type="entry name" value="P-loop containing nucleoside triphosphate hydrolases"/>
    <property type="match status" value="1"/>
</dbReference>
<sequence length="225" mass="25552">MAQYEPIPVSSLRDQVKQRLTGMPKKEFNVLVVGVPGSGKSSFVNSMIMAVTGTWHEVAHYSERFSGRATHSLERYVMFDDNCKEVHEPHPIPDYKQNVIFWDCAGFPNANDEAYSTIVSLTLDGCMPTDVPIVLVVTKIDKCPEQDLQQRIEEAKGATDLKGNRVRFKKTSLYCEELTSFPDPNDYRVMMPNEEIDRNLLNIWMSLTDRNIKAKPAENESCCVL</sequence>
<gene>
    <name evidence="2" type="ORF">BRAFLDRAFT_102573</name>
</gene>
<dbReference type="InterPro" id="IPR002543">
    <property type="entry name" value="FtsK_dom"/>
</dbReference>
<dbReference type="InParanoid" id="C3YVV7"/>
<dbReference type="InterPro" id="IPR027417">
    <property type="entry name" value="P-loop_NTPase"/>
</dbReference>
<accession>C3YVV7</accession>
<evidence type="ECO:0000313" key="2">
    <source>
        <dbReference type="EMBL" id="EEN55641.1"/>
    </source>
</evidence>
<proteinExistence type="predicted"/>
<dbReference type="Gene3D" id="3.40.50.300">
    <property type="entry name" value="P-loop containing nucleotide triphosphate hydrolases"/>
    <property type="match status" value="1"/>
</dbReference>
<protein>
    <recommendedName>
        <fullName evidence="1">FtsK domain-containing protein</fullName>
    </recommendedName>
</protein>
<dbReference type="GO" id="GO:0005524">
    <property type="term" value="F:ATP binding"/>
    <property type="evidence" value="ECO:0007669"/>
    <property type="project" value="InterPro"/>
</dbReference>
<dbReference type="EMBL" id="GG666558">
    <property type="protein sequence ID" value="EEN55641.1"/>
    <property type="molecule type" value="Genomic_DNA"/>
</dbReference>
<dbReference type="GO" id="GO:0003677">
    <property type="term" value="F:DNA binding"/>
    <property type="evidence" value="ECO:0007669"/>
    <property type="project" value="InterPro"/>
</dbReference>
<reference evidence="2" key="1">
    <citation type="journal article" date="2008" name="Nature">
        <title>The amphioxus genome and the evolution of the chordate karyotype.</title>
        <authorList>
            <consortium name="US DOE Joint Genome Institute (JGI-PGF)"/>
            <person name="Putnam N.H."/>
            <person name="Butts T."/>
            <person name="Ferrier D.E.K."/>
            <person name="Furlong R.F."/>
            <person name="Hellsten U."/>
            <person name="Kawashima T."/>
            <person name="Robinson-Rechavi M."/>
            <person name="Shoguchi E."/>
            <person name="Terry A."/>
            <person name="Yu J.-K."/>
            <person name="Benito-Gutierrez E.L."/>
            <person name="Dubchak I."/>
            <person name="Garcia-Fernandez J."/>
            <person name="Gibson-Brown J.J."/>
            <person name="Grigoriev I.V."/>
            <person name="Horton A.C."/>
            <person name="de Jong P.J."/>
            <person name="Jurka J."/>
            <person name="Kapitonov V.V."/>
            <person name="Kohara Y."/>
            <person name="Kuroki Y."/>
            <person name="Lindquist E."/>
            <person name="Lucas S."/>
            <person name="Osoegawa K."/>
            <person name="Pennacchio L.A."/>
            <person name="Salamov A.A."/>
            <person name="Satou Y."/>
            <person name="Sauka-Spengler T."/>
            <person name="Schmutz J."/>
            <person name="Shin-I T."/>
            <person name="Toyoda A."/>
            <person name="Bronner-Fraser M."/>
            <person name="Fujiyama A."/>
            <person name="Holland L.Z."/>
            <person name="Holland P.W.H."/>
            <person name="Satoh N."/>
            <person name="Rokhsar D.S."/>
        </authorList>
    </citation>
    <scope>NUCLEOTIDE SEQUENCE [LARGE SCALE GENOMIC DNA]</scope>
    <source>
        <strain evidence="2">S238N-H82</strain>
        <tissue evidence="2">Testes</tissue>
    </source>
</reference>
<feature type="domain" description="FtsK" evidence="1">
    <location>
        <begin position="17"/>
        <end position="51"/>
    </location>
</feature>
<dbReference type="AlphaFoldDB" id="C3YVV7"/>
<dbReference type="eggNOG" id="ENOG502T0G7">
    <property type="taxonomic scope" value="Eukaryota"/>
</dbReference>
<evidence type="ECO:0000259" key="1">
    <source>
        <dbReference type="Pfam" id="PF01580"/>
    </source>
</evidence>
<dbReference type="Pfam" id="PF01580">
    <property type="entry name" value="FtsK_SpoIIIE"/>
    <property type="match status" value="1"/>
</dbReference>
<name>C3YVV7_BRAFL</name>